<dbReference type="InterPro" id="IPR011006">
    <property type="entry name" value="CheY-like_superfamily"/>
</dbReference>
<reference evidence="3 4" key="1">
    <citation type="submission" date="2021-01" db="EMBL/GenBank/DDBJ databases">
        <title>Genome seq and assembly of Devosia sp. G19.</title>
        <authorList>
            <person name="Chhetri G."/>
        </authorList>
    </citation>
    <scope>NUCLEOTIDE SEQUENCE [LARGE SCALE GENOMIC DNA]</scope>
    <source>
        <strain evidence="3 4">G19</strain>
    </source>
</reference>
<evidence type="ECO:0000313" key="3">
    <source>
        <dbReference type="EMBL" id="QQR37436.1"/>
    </source>
</evidence>
<dbReference type="SUPFAM" id="SSF52172">
    <property type="entry name" value="CheY-like"/>
    <property type="match status" value="1"/>
</dbReference>
<evidence type="ECO:0000256" key="1">
    <source>
        <dbReference type="PROSITE-ProRule" id="PRU00169"/>
    </source>
</evidence>
<evidence type="ECO:0000259" key="2">
    <source>
        <dbReference type="PROSITE" id="PS50110"/>
    </source>
</evidence>
<dbReference type="RefSeq" id="WP_201661683.1">
    <property type="nucleotide sequence ID" value="NZ_CP068047.1"/>
</dbReference>
<dbReference type="EMBL" id="CP068047">
    <property type="protein sequence ID" value="QQR37436.1"/>
    <property type="molecule type" value="Genomic_DNA"/>
</dbReference>
<dbReference type="Gene3D" id="3.40.50.2300">
    <property type="match status" value="1"/>
</dbReference>
<keyword evidence="4" id="KW-1185">Reference proteome</keyword>
<feature type="modified residue" description="4-aspartylphosphate" evidence="1">
    <location>
        <position position="84"/>
    </location>
</feature>
<accession>A0ABX7C613</accession>
<sequence>MSFLIIAVPAGMATRCALSEYLDGVPFLALVDDDQHSALLLTRMLLAHGSPDVQWLGGAMDGRLALARILSDPAADWPGLLIVDLKAHSNASLEFVSSIQALARQKGVPVVVMAPPLDRQGREALHEAGASGVFFRHADRDAYRREAAGIVSFWARNQRLDAVGM</sequence>
<organism evidence="3 4">
    <name type="scientific">Devosia oryziradicis</name>
    <dbReference type="NCBI Taxonomy" id="2801335"/>
    <lineage>
        <taxon>Bacteria</taxon>
        <taxon>Pseudomonadati</taxon>
        <taxon>Pseudomonadota</taxon>
        <taxon>Alphaproteobacteria</taxon>
        <taxon>Hyphomicrobiales</taxon>
        <taxon>Devosiaceae</taxon>
        <taxon>Devosia</taxon>
    </lineage>
</organism>
<dbReference type="InterPro" id="IPR001789">
    <property type="entry name" value="Sig_transdc_resp-reg_receiver"/>
</dbReference>
<evidence type="ECO:0000313" key="4">
    <source>
        <dbReference type="Proteomes" id="UP000595460"/>
    </source>
</evidence>
<protein>
    <recommendedName>
        <fullName evidence="2">Response regulatory domain-containing protein</fullName>
    </recommendedName>
</protein>
<proteinExistence type="predicted"/>
<keyword evidence="1" id="KW-0597">Phosphoprotein</keyword>
<gene>
    <name evidence="3" type="ORF">JI749_07450</name>
</gene>
<name>A0ABX7C613_9HYPH</name>
<feature type="domain" description="Response regulatory" evidence="2">
    <location>
        <begin position="27"/>
        <end position="151"/>
    </location>
</feature>
<dbReference type="PROSITE" id="PS50110">
    <property type="entry name" value="RESPONSE_REGULATORY"/>
    <property type="match status" value="1"/>
</dbReference>
<dbReference type="Proteomes" id="UP000595460">
    <property type="component" value="Chromosome"/>
</dbReference>